<feature type="transmembrane region" description="Helical" evidence="1">
    <location>
        <begin position="48"/>
        <end position="78"/>
    </location>
</feature>
<gene>
    <name evidence="3" type="ORF">HYPDE_34163</name>
</gene>
<feature type="transmembrane region" description="Helical" evidence="1">
    <location>
        <begin position="155"/>
        <end position="174"/>
    </location>
</feature>
<keyword evidence="1" id="KW-0812">Transmembrane</keyword>
<evidence type="ECO:0000259" key="2">
    <source>
        <dbReference type="Pfam" id="PF09835"/>
    </source>
</evidence>
<dbReference type="OrthoDB" id="7360463at2"/>
<accession>N0B4T8</accession>
<dbReference type="HOGENOM" id="CLU_102912_0_0_5"/>
<keyword evidence="4" id="KW-1185">Reference proteome</keyword>
<dbReference type="STRING" id="670307.HYPDE_34163"/>
<name>N0B4T8_9HYPH</name>
<proteinExistence type="predicted"/>
<evidence type="ECO:0000256" key="1">
    <source>
        <dbReference type="SAM" id="Phobius"/>
    </source>
</evidence>
<sequence length="188" mass="20470">MVHRGLRDKLSVVSDVAGRWALKLVPLRRHLFYYWRRILRLRATPHEVALGCAAGVFAACTPFLGFQMALAGALAFLLRVSIPAALLGTFVGNPLSWPAIWSASYVAGVWVLGDDPAYAAEHFVQTANALSATLMAPSRSLDTAVVSLSPIVEPMVIGGLLVGLIAAVFSYYPTRQAVRVFQKRRRAH</sequence>
<dbReference type="Proteomes" id="UP000005952">
    <property type="component" value="Chromosome"/>
</dbReference>
<feature type="domain" description="DUF2062" evidence="2">
    <location>
        <begin position="29"/>
        <end position="186"/>
    </location>
</feature>
<protein>
    <recommendedName>
        <fullName evidence="2">DUF2062 domain-containing protein</fullName>
    </recommendedName>
</protein>
<dbReference type="InterPro" id="IPR018639">
    <property type="entry name" value="DUF2062"/>
</dbReference>
<evidence type="ECO:0000313" key="3">
    <source>
        <dbReference type="EMBL" id="AGK58504.1"/>
    </source>
</evidence>
<dbReference type="eggNOG" id="COG3216">
    <property type="taxonomic scope" value="Bacteria"/>
</dbReference>
<keyword evidence="1" id="KW-0472">Membrane</keyword>
<dbReference type="AlphaFoldDB" id="N0B4T8"/>
<dbReference type="Pfam" id="PF09835">
    <property type="entry name" value="DUF2062"/>
    <property type="match status" value="1"/>
</dbReference>
<dbReference type="PANTHER" id="PTHR40547">
    <property type="entry name" value="SLL0298 PROTEIN"/>
    <property type="match status" value="1"/>
</dbReference>
<dbReference type="KEGG" id="hdt:HYPDE_34163"/>
<dbReference type="EMBL" id="CP005587">
    <property type="protein sequence ID" value="AGK58504.1"/>
    <property type="molecule type" value="Genomic_DNA"/>
</dbReference>
<keyword evidence="1" id="KW-1133">Transmembrane helix</keyword>
<organism evidence="3 4">
    <name type="scientific">Hyphomicrobium denitrificans 1NES1</name>
    <dbReference type="NCBI Taxonomy" id="670307"/>
    <lineage>
        <taxon>Bacteria</taxon>
        <taxon>Pseudomonadati</taxon>
        <taxon>Pseudomonadota</taxon>
        <taxon>Alphaproteobacteria</taxon>
        <taxon>Hyphomicrobiales</taxon>
        <taxon>Hyphomicrobiaceae</taxon>
        <taxon>Hyphomicrobium</taxon>
    </lineage>
</organism>
<reference evidence="3 4" key="1">
    <citation type="journal article" date="2013" name="Genome Announc.">
        <title>Genome sequences for three denitrifying bacterial strains isolated from a uranium- and nitrate-contaminated subsurface environment.</title>
        <authorList>
            <person name="Venkatramanan R."/>
            <person name="Prakash O."/>
            <person name="Woyke T."/>
            <person name="Chain P."/>
            <person name="Goodwin L.A."/>
            <person name="Watson D."/>
            <person name="Brooks S."/>
            <person name="Kostka J.E."/>
            <person name="Green S.J."/>
        </authorList>
    </citation>
    <scope>NUCLEOTIDE SEQUENCE [LARGE SCALE GENOMIC DNA]</scope>
    <source>
        <strain evidence="3 4">1NES1</strain>
    </source>
</reference>
<evidence type="ECO:0000313" key="4">
    <source>
        <dbReference type="Proteomes" id="UP000005952"/>
    </source>
</evidence>
<dbReference type="PANTHER" id="PTHR40547:SF1">
    <property type="entry name" value="SLL0298 PROTEIN"/>
    <property type="match status" value="1"/>
</dbReference>